<name>A0A9W6DH30_9FIRM</name>
<keyword evidence="1" id="KW-1133">Transmembrane helix</keyword>
<dbReference type="AlphaFoldDB" id="A0A9W6DH30"/>
<dbReference type="NCBIfam" id="TIGR02867">
    <property type="entry name" value="spore_II_P"/>
    <property type="match status" value="1"/>
</dbReference>
<sequence length="404" mass="46630">MNKAYSIRKNKKASLVYMAVLIVLSIIIIIKLFGMYFTNEIISFKNLVFSDIDSSFFTSLIHSVNPSVEYYLDSDTKTNLEIENYNKVEALYGYNIPLISFVMKNDDSSYATASENYPKLDQKKETFQNELEQYDKDESFFSSHTLEQQTPVVNPTNYSMEQLNNFSFLKTNLYTFDPSINPTKANFPVEEFLSKDMSINMNEDGPKILIYHTHSQESFVDSVKGKKEDTVVGVGDELVRILEEKYNIEVLHHRKEYDIVNGKLDRDEAYQRIEAPLKELIKENPSIEVLIDIHRDGVNGNVRLVNNIDGKQTAKIMFFNGLALYSVMPNKYVTDNMAFSFQMQLKAGELYPNFTRKIYLRGYRYNLHLKPKSLFVEVGAQTNTVSEAMNAMEPLAKILYEVIK</sequence>
<protein>
    <submittedName>
        <fullName evidence="2">Stage II sporulation protein P</fullName>
    </submittedName>
</protein>
<keyword evidence="1" id="KW-0812">Transmembrane</keyword>
<proteinExistence type="predicted"/>
<organism evidence="2 3">
    <name type="scientific">Vallitalea longa</name>
    <dbReference type="NCBI Taxonomy" id="2936439"/>
    <lineage>
        <taxon>Bacteria</taxon>
        <taxon>Bacillati</taxon>
        <taxon>Bacillota</taxon>
        <taxon>Clostridia</taxon>
        <taxon>Lachnospirales</taxon>
        <taxon>Vallitaleaceae</taxon>
        <taxon>Vallitalea</taxon>
    </lineage>
</organism>
<dbReference type="Pfam" id="PF07454">
    <property type="entry name" value="SpoIIP"/>
    <property type="match status" value="1"/>
</dbReference>
<feature type="transmembrane region" description="Helical" evidence="1">
    <location>
        <begin position="15"/>
        <end position="37"/>
    </location>
</feature>
<dbReference type="InterPro" id="IPR010897">
    <property type="entry name" value="Spore_II_P"/>
</dbReference>
<evidence type="ECO:0000256" key="1">
    <source>
        <dbReference type="SAM" id="Phobius"/>
    </source>
</evidence>
<keyword evidence="3" id="KW-1185">Reference proteome</keyword>
<gene>
    <name evidence="2" type="primary">SpoIIP</name>
    <name evidence="2" type="ORF">SH1V18_36220</name>
</gene>
<dbReference type="RefSeq" id="WP_281817890.1">
    <property type="nucleotide sequence ID" value="NZ_BRLB01000014.1"/>
</dbReference>
<reference evidence="2" key="1">
    <citation type="submission" date="2022-06" db="EMBL/GenBank/DDBJ databases">
        <title>Vallitalea longa sp. nov., an anaerobic bacterium isolated from marine sediment.</title>
        <authorList>
            <person name="Hirano S."/>
            <person name="Terahara T."/>
            <person name="Mori K."/>
            <person name="Hamada M."/>
            <person name="Matsumoto R."/>
            <person name="Kobayashi T."/>
        </authorList>
    </citation>
    <scope>NUCLEOTIDE SEQUENCE</scope>
    <source>
        <strain evidence="2">SH18-1</strain>
    </source>
</reference>
<dbReference type="Proteomes" id="UP001144256">
    <property type="component" value="Unassembled WGS sequence"/>
</dbReference>
<comment type="caution">
    <text evidence="2">The sequence shown here is derived from an EMBL/GenBank/DDBJ whole genome shotgun (WGS) entry which is preliminary data.</text>
</comment>
<accession>A0A9W6DH30</accession>
<dbReference type="EMBL" id="BRLB01000014">
    <property type="protein sequence ID" value="GKX31142.1"/>
    <property type="molecule type" value="Genomic_DNA"/>
</dbReference>
<keyword evidence="1" id="KW-0472">Membrane</keyword>
<evidence type="ECO:0000313" key="3">
    <source>
        <dbReference type="Proteomes" id="UP001144256"/>
    </source>
</evidence>
<evidence type="ECO:0000313" key="2">
    <source>
        <dbReference type="EMBL" id="GKX31142.1"/>
    </source>
</evidence>